<keyword evidence="1" id="KW-1133">Transmembrane helix</keyword>
<dbReference type="EMBL" id="JRFA01000031">
    <property type="protein sequence ID" value="KGN72317.1"/>
    <property type="molecule type" value="Genomic_DNA"/>
</dbReference>
<feature type="transmembrane region" description="Helical" evidence="1">
    <location>
        <begin position="214"/>
        <end position="234"/>
    </location>
</feature>
<keyword evidence="4" id="KW-1185">Reference proteome</keyword>
<accession>A0A0A2E3Y6</accession>
<evidence type="ECO:0000313" key="4">
    <source>
        <dbReference type="Proteomes" id="UP000030103"/>
    </source>
</evidence>
<dbReference type="InterPro" id="IPR001173">
    <property type="entry name" value="Glyco_trans_2-like"/>
</dbReference>
<dbReference type="Proteomes" id="UP000030103">
    <property type="component" value="Unassembled WGS sequence"/>
</dbReference>
<keyword evidence="1" id="KW-0472">Membrane</keyword>
<comment type="caution">
    <text evidence="3">The sequence shown here is derived from an EMBL/GenBank/DDBJ whole genome shotgun (WGS) entry which is preliminary data.</text>
</comment>
<dbReference type="InterPro" id="IPR029044">
    <property type="entry name" value="Nucleotide-diphossugar_trans"/>
</dbReference>
<dbReference type="STRING" id="28115.HQ47_10260"/>
<dbReference type="OrthoDB" id="9778406at2"/>
<evidence type="ECO:0000313" key="3">
    <source>
        <dbReference type="EMBL" id="KGN72317.1"/>
    </source>
</evidence>
<reference evidence="3 4" key="1">
    <citation type="submission" date="2014-09" db="EMBL/GenBank/DDBJ databases">
        <title>Draft Genome Sequence of Porphyromonas macacae COT-192_OH2859.</title>
        <authorList>
            <person name="Wallis C."/>
            <person name="Deusch O."/>
            <person name="O'Flynn C."/>
            <person name="Davis I."/>
            <person name="Horsfall A."/>
            <person name="Kirkwood N."/>
            <person name="Harris S."/>
            <person name="Eisen J.A."/>
            <person name="Coil D.A."/>
            <person name="Darling A.E."/>
            <person name="Jospin G."/>
            <person name="Alexiev A."/>
        </authorList>
    </citation>
    <scope>NUCLEOTIDE SEQUENCE [LARGE SCALE GENOMIC DNA]</scope>
    <source>
        <strain evidence="4">COT-192 OH2859</strain>
    </source>
</reference>
<protein>
    <recommendedName>
        <fullName evidence="2">Glycosyltransferase 2-like domain-containing protein</fullName>
    </recommendedName>
</protein>
<organism evidence="3 4">
    <name type="scientific">Porphyromonas macacae</name>
    <dbReference type="NCBI Taxonomy" id="28115"/>
    <lineage>
        <taxon>Bacteria</taxon>
        <taxon>Pseudomonadati</taxon>
        <taxon>Bacteroidota</taxon>
        <taxon>Bacteroidia</taxon>
        <taxon>Bacteroidales</taxon>
        <taxon>Porphyromonadaceae</taxon>
        <taxon>Porphyromonas</taxon>
    </lineage>
</organism>
<dbReference type="CDD" id="cd00761">
    <property type="entry name" value="Glyco_tranf_GTA_type"/>
    <property type="match status" value="1"/>
</dbReference>
<evidence type="ECO:0000256" key="1">
    <source>
        <dbReference type="SAM" id="Phobius"/>
    </source>
</evidence>
<evidence type="ECO:0000259" key="2">
    <source>
        <dbReference type="Pfam" id="PF00535"/>
    </source>
</evidence>
<sequence>MYSEPKIEVLISSMFVSNVEDTTKYCSGASLLINQTDYTKFPNINIQSGIHRVISNEERGLSKSRNLALKNAIGDICLIADDDVIYEPDYEQKVQRAYSVLKDADVIIFDIIKKDKRSTIYKKKRKLGFLAVLKCSSIRISFKRNSIIDNGITFNELFGAGTDLFSSGEENIFLYECLKKKLKIYYFPEVILTMNSVSSTWFKGYTRKYFNTKGAFAYEIWGAAWFLYVLQFLIRHYIQYRKELSIFKALKYCKEGRQIYGYIREK</sequence>
<dbReference type="Gene3D" id="3.90.550.10">
    <property type="entry name" value="Spore Coat Polysaccharide Biosynthesis Protein SpsA, Chain A"/>
    <property type="match status" value="1"/>
</dbReference>
<dbReference type="Pfam" id="PF00535">
    <property type="entry name" value="Glycos_transf_2"/>
    <property type="match status" value="1"/>
</dbReference>
<dbReference type="RefSeq" id="WP_036875239.1">
    <property type="nucleotide sequence ID" value="NZ_JRFA01000031.1"/>
</dbReference>
<dbReference type="AlphaFoldDB" id="A0A0A2E3Y6"/>
<feature type="domain" description="Glycosyltransferase 2-like" evidence="2">
    <location>
        <begin position="45"/>
        <end position="148"/>
    </location>
</feature>
<proteinExistence type="predicted"/>
<dbReference type="SUPFAM" id="SSF53448">
    <property type="entry name" value="Nucleotide-diphospho-sugar transferases"/>
    <property type="match status" value="1"/>
</dbReference>
<keyword evidence="1" id="KW-0812">Transmembrane</keyword>
<name>A0A0A2E3Y6_9PORP</name>
<gene>
    <name evidence="3" type="ORF">HQ47_10260</name>
</gene>